<organism evidence="2 3">
    <name type="scientific">Thalassorhabdomicrobium marinisediminis</name>
    <dbReference type="NCBI Taxonomy" id="2170577"/>
    <lineage>
        <taxon>Bacteria</taxon>
        <taxon>Pseudomonadati</taxon>
        <taxon>Pseudomonadota</taxon>
        <taxon>Alphaproteobacteria</taxon>
        <taxon>Rhodobacterales</taxon>
        <taxon>Paracoccaceae</taxon>
        <taxon>Thalassorhabdomicrobium</taxon>
    </lineage>
</organism>
<dbReference type="OrthoDB" id="9815010at2"/>
<protein>
    <submittedName>
        <fullName evidence="2">Uncharacterized protein</fullName>
    </submittedName>
</protein>
<dbReference type="EMBL" id="QCYG01000004">
    <property type="protein sequence ID" value="PVA07109.1"/>
    <property type="molecule type" value="Genomic_DNA"/>
</dbReference>
<gene>
    <name evidence="2" type="ORF">DC363_07045</name>
</gene>
<comment type="caution">
    <text evidence="2">The sequence shown here is derived from an EMBL/GenBank/DDBJ whole genome shotgun (WGS) entry which is preliminary data.</text>
</comment>
<evidence type="ECO:0000256" key="1">
    <source>
        <dbReference type="PROSITE-ProRule" id="PRU00339"/>
    </source>
</evidence>
<dbReference type="Proteomes" id="UP000244817">
    <property type="component" value="Unassembled WGS sequence"/>
</dbReference>
<dbReference type="AlphaFoldDB" id="A0A2T7FY64"/>
<dbReference type="SUPFAM" id="SSF48452">
    <property type="entry name" value="TPR-like"/>
    <property type="match status" value="1"/>
</dbReference>
<proteinExistence type="predicted"/>
<dbReference type="RefSeq" id="WP_108640428.1">
    <property type="nucleotide sequence ID" value="NZ_QCYG01000004.1"/>
</dbReference>
<dbReference type="SMART" id="SM00028">
    <property type="entry name" value="TPR"/>
    <property type="match status" value="3"/>
</dbReference>
<keyword evidence="3" id="KW-1185">Reference proteome</keyword>
<name>A0A2T7FY64_9RHOB</name>
<dbReference type="PROSITE" id="PS50005">
    <property type="entry name" value="TPR"/>
    <property type="match status" value="1"/>
</dbReference>
<evidence type="ECO:0000313" key="2">
    <source>
        <dbReference type="EMBL" id="PVA07109.1"/>
    </source>
</evidence>
<dbReference type="InterPro" id="IPR011990">
    <property type="entry name" value="TPR-like_helical_dom_sf"/>
</dbReference>
<sequence length="186" mass="20760">MGLRKQLLNYTLTALLAGVGFSTPLYADEARVDQLFEQLRAAPPEEVDRLQNRILDEWRRSGSPAMDLLLRRGEDALEEGDAARAVEHFSALVDHAPTFAEGYNGRAAAFYQLELYGPAIDDLRQVLVLEPRHFGALTGVAVVLEELDRFDDALEVWQQIASYAPADPEVLAVIERLENRLQGQSL</sequence>
<dbReference type="Gene3D" id="1.25.40.10">
    <property type="entry name" value="Tetratricopeptide repeat domain"/>
    <property type="match status" value="1"/>
</dbReference>
<reference evidence="2 3" key="1">
    <citation type="submission" date="2018-04" db="EMBL/GenBank/DDBJ databases">
        <title>Pelagivirga bohaiensis gen. nov., sp. nov., a bacterium isolated from the Bohai Sea.</title>
        <authorList>
            <person name="Ji X."/>
        </authorList>
    </citation>
    <scope>NUCLEOTIDE SEQUENCE [LARGE SCALE GENOMIC DNA]</scope>
    <source>
        <strain evidence="2 3">BH-SD16</strain>
    </source>
</reference>
<accession>A0A2T7FY64</accession>
<keyword evidence="1" id="KW-0802">TPR repeat</keyword>
<dbReference type="InterPro" id="IPR019734">
    <property type="entry name" value="TPR_rpt"/>
</dbReference>
<feature type="repeat" description="TPR" evidence="1">
    <location>
        <begin position="100"/>
        <end position="133"/>
    </location>
</feature>
<evidence type="ECO:0000313" key="3">
    <source>
        <dbReference type="Proteomes" id="UP000244817"/>
    </source>
</evidence>